<feature type="domain" description="HIT-type" evidence="2">
    <location>
        <begin position="6"/>
        <end position="41"/>
    </location>
</feature>
<dbReference type="AlphaFoldDB" id="A0A0V0GDX5"/>
<accession>A0A0V0GDX5</accession>
<keyword evidence="1" id="KW-0479">Metal-binding</keyword>
<dbReference type="Gene3D" id="3.30.60.190">
    <property type="match status" value="1"/>
</dbReference>
<keyword evidence="1" id="KW-0862">Zinc</keyword>
<protein>
    <submittedName>
        <fullName evidence="3">Putative mynd zn-finger protein/hormone receptor interactor</fullName>
    </submittedName>
</protein>
<evidence type="ECO:0000256" key="1">
    <source>
        <dbReference type="PROSITE-ProRule" id="PRU00453"/>
    </source>
</evidence>
<dbReference type="EMBL" id="GECL01000079">
    <property type="protein sequence ID" value="JAP06045.1"/>
    <property type="molecule type" value="Transcribed_RNA"/>
</dbReference>
<keyword evidence="3" id="KW-0675">Receptor</keyword>
<reference evidence="3" key="1">
    <citation type="journal article" date="2018" name="J. Proteomics">
        <title>Exploring the molecular complexity of Triatoma dimidiata sialome.</title>
        <authorList>
            <person name="Santiago P.B."/>
            <person name="de Araujo C.N."/>
            <person name="Charneau S."/>
            <person name="Bastos I.M.D."/>
            <person name="Assumpcao T.C.F."/>
            <person name="Queiroz R.M.L."/>
            <person name="Praca Y.R."/>
            <person name="Cordeiro T.M."/>
            <person name="Garcia C.H.S."/>
            <person name="da Silva I.G."/>
            <person name="Raiol T."/>
            <person name="Motta F.N."/>
            <person name="de Araujo Oliveira J.V."/>
            <person name="de Sousa M.V."/>
            <person name="Ribeiro J.M.C."/>
            <person name="de Santana J.M."/>
        </authorList>
    </citation>
    <scope>NUCLEOTIDE SEQUENCE</scope>
    <source>
        <strain evidence="3">Santander</strain>
        <tissue evidence="3">Salivary glands</tissue>
    </source>
</reference>
<proteinExistence type="predicted"/>
<name>A0A0V0GDX5_TRIDM</name>
<dbReference type="SUPFAM" id="SSF144232">
    <property type="entry name" value="HIT/MYND zinc finger-like"/>
    <property type="match status" value="1"/>
</dbReference>
<evidence type="ECO:0000259" key="2">
    <source>
        <dbReference type="PROSITE" id="PS51083"/>
    </source>
</evidence>
<dbReference type="Pfam" id="PF04438">
    <property type="entry name" value="zf-HIT"/>
    <property type="match status" value="1"/>
</dbReference>
<sequence length="133" mass="15067">MTIKICTVCNSVEKLAKYKCPSCSSPYCSVNCCKQHKLNGCNKPDENQEVNKQTSHSLHYQYPTQDTISLERLHLLRQNKKLKDVLGNPHLRAILEGVNSAANPTELIHKAMLEPIFVEFADECLKVVQDPEE</sequence>
<dbReference type="PROSITE" id="PS51083">
    <property type="entry name" value="ZF_HIT"/>
    <property type="match status" value="1"/>
</dbReference>
<dbReference type="GO" id="GO:0008270">
    <property type="term" value="F:zinc ion binding"/>
    <property type="evidence" value="ECO:0007669"/>
    <property type="project" value="UniProtKB-UniRule"/>
</dbReference>
<dbReference type="Pfam" id="PF21373">
    <property type="entry name" value="ZNHIT3_C"/>
    <property type="match status" value="1"/>
</dbReference>
<keyword evidence="1" id="KW-0863">Zinc-finger</keyword>
<evidence type="ECO:0000313" key="3">
    <source>
        <dbReference type="EMBL" id="JAP06045.1"/>
    </source>
</evidence>
<dbReference type="InterPro" id="IPR007529">
    <property type="entry name" value="Znf_HIT"/>
</dbReference>
<dbReference type="CDD" id="cd23024">
    <property type="entry name" value="zf-HIT_ZNHIT2-3"/>
    <property type="match status" value="1"/>
</dbReference>
<organism evidence="3">
    <name type="scientific">Triatoma dimidiata</name>
    <name type="common">Kissing bug</name>
    <name type="synonym">Meccus dimidiatus</name>
    <dbReference type="NCBI Taxonomy" id="72491"/>
    <lineage>
        <taxon>Eukaryota</taxon>
        <taxon>Metazoa</taxon>
        <taxon>Ecdysozoa</taxon>
        <taxon>Arthropoda</taxon>
        <taxon>Hexapoda</taxon>
        <taxon>Insecta</taxon>
        <taxon>Pterygota</taxon>
        <taxon>Neoptera</taxon>
        <taxon>Paraneoptera</taxon>
        <taxon>Hemiptera</taxon>
        <taxon>Heteroptera</taxon>
        <taxon>Panheteroptera</taxon>
        <taxon>Cimicomorpha</taxon>
        <taxon>Reduviidae</taxon>
        <taxon>Triatominae</taxon>
        <taxon>Triatoma</taxon>
    </lineage>
</organism>
<dbReference type="InterPro" id="IPR048371">
    <property type="entry name" value="ZNHIT3_C"/>
</dbReference>